<keyword evidence="2" id="KW-0732">Signal</keyword>
<dbReference type="Gene3D" id="3.40.50.1110">
    <property type="entry name" value="SGNH hydrolase"/>
    <property type="match status" value="1"/>
</dbReference>
<dbReference type="STRING" id="1531966.A0A0A1TAS6"/>
<protein>
    <recommendedName>
        <fullName evidence="5">Acetyl esterase</fullName>
    </recommendedName>
</protein>
<dbReference type="InterPro" id="IPR001087">
    <property type="entry name" value="GDSL"/>
</dbReference>
<dbReference type="InterPro" id="IPR036514">
    <property type="entry name" value="SGNH_hydro_sf"/>
</dbReference>
<organism evidence="3 4">
    <name type="scientific">[Torrubiella] hemipterigena</name>
    <dbReference type="NCBI Taxonomy" id="1531966"/>
    <lineage>
        <taxon>Eukaryota</taxon>
        <taxon>Fungi</taxon>
        <taxon>Dikarya</taxon>
        <taxon>Ascomycota</taxon>
        <taxon>Pezizomycotina</taxon>
        <taxon>Sordariomycetes</taxon>
        <taxon>Hypocreomycetidae</taxon>
        <taxon>Hypocreales</taxon>
        <taxon>Clavicipitaceae</taxon>
        <taxon>Clavicipitaceae incertae sedis</taxon>
        <taxon>'Torrubiella' clade</taxon>
    </lineage>
</organism>
<dbReference type="Proteomes" id="UP000039046">
    <property type="component" value="Unassembled WGS sequence"/>
</dbReference>
<proteinExistence type="predicted"/>
<dbReference type="AlphaFoldDB" id="A0A0A1TAS6"/>
<reference evidence="3 4" key="1">
    <citation type="journal article" date="2015" name="Genome Announc.">
        <title>Draft Genome Sequence and Gene Annotation of the Entomopathogenic Fungus Verticillium hemipterigenum.</title>
        <authorList>
            <person name="Horn F."/>
            <person name="Habel A."/>
            <person name="Scharf D.H."/>
            <person name="Dworschak J."/>
            <person name="Brakhage A.A."/>
            <person name="Guthke R."/>
            <person name="Hertweck C."/>
            <person name="Linde J."/>
        </authorList>
    </citation>
    <scope>NUCLEOTIDE SEQUENCE [LARGE SCALE GENOMIC DNA]</scope>
</reference>
<dbReference type="GO" id="GO:0016788">
    <property type="term" value="F:hydrolase activity, acting on ester bonds"/>
    <property type="evidence" value="ECO:0007669"/>
    <property type="project" value="InterPro"/>
</dbReference>
<feature type="chain" id="PRO_5011955127" description="Acetyl esterase" evidence="2">
    <location>
        <begin position="16"/>
        <end position="342"/>
    </location>
</feature>
<dbReference type="EMBL" id="CDHN01000002">
    <property type="protein sequence ID" value="CEJ84293.1"/>
    <property type="molecule type" value="Genomic_DNA"/>
</dbReference>
<evidence type="ECO:0000313" key="3">
    <source>
        <dbReference type="EMBL" id="CEJ84293.1"/>
    </source>
</evidence>
<dbReference type="CDD" id="cd01846">
    <property type="entry name" value="fatty_acyltransferase_like"/>
    <property type="match status" value="1"/>
</dbReference>
<dbReference type="OrthoDB" id="1600564at2759"/>
<dbReference type="InterPro" id="IPR051058">
    <property type="entry name" value="GDSL_Est/Lipase"/>
</dbReference>
<evidence type="ECO:0000256" key="2">
    <source>
        <dbReference type="SAM" id="SignalP"/>
    </source>
</evidence>
<dbReference type="HOGENOM" id="CLU_015101_1_0_1"/>
<dbReference type="PANTHER" id="PTHR45648:SF22">
    <property type="entry name" value="GDSL LIPASE_ACYLHYDROLASE FAMILY PROTEIN (AFU_ORTHOLOGUE AFUA_4G14700)"/>
    <property type="match status" value="1"/>
</dbReference>
<name>A0A0A1TAS6_9HYPO</name>
<accession>A0A0A1TAS6</accession>
<feature type="signal peptide" evidence="2">
    <location>
        <begin position="1"/>
        <end position="15"/>
    </location>
</feature>
<dbReference type="SUPFAM" id="SSF52266">
    <property type="entry name" value="SGNH hydrolase"/>
    <property type="match status" value="1"/>
</dbReference>
<dbReference type="PANTHER" id="PTHR45648">
    <property type="entry name" value="GDSL LIPASE/ACYLHYDROLASE FAMILY PROTEIN (AFU_ORTHOLOGUE AFUA_4G14700)"/>
    <property type="match status" value="1"/>
</dbReference>
<sequence>MRLTLLLTSAALSAAATTKCAPTKMENLVTFGDSYTDESRLKYFIDHNGQAPPPGTLLPPSNQTSSGGKAWGRFVAEATGARYYNYAVAGAMCSDKVSKHYFDNGTFPPVKEYQAPAYQADVKFNSLYPNRKPENTVYAQWIGTNDLGIDGFLSDKQEPGKSLPDFVECVWETFDAVYQTGGRRFVLLNQAPLQVSPMYAAPKNGGEQLDQYWPNKASACNSTESEQKMFEYTMSVNTMFDYGAPFQLLVKKRWPGAYFTIFNVHDLMLDIHNNPSQYLTPPAVVDKPYRTCGANGCVDAKDPLSGYLWFDGLHPSERTDQIIATNFVDVVKGSSKYGTYYH</sequence>
<keyword evidence="1" id="KW-0378">Hydrolase</keyword>
<evidence type="ECO:0000256" key="1">
    <source>
        <dbReference type="ARBA" id="ARBA00022801"/>
    </source>
</evidence>
<dbReference type="Pfam" id="PF00657">
    <property type="entry name" value="Lipase_GDSL"/>
    <property type="match status" value="1"/>
</dbReference>
<gene>
    <name evidence="3" type="ORF">VHEMI03436</name>
</gene>
<evidence type="ECO:0000313" key="4">
    <source>
        <dbReference type="Proteomes" id="UP000039046"/>
    </source>
</evidence>
<evidence type="ECO:0008006" key="5">
    <source>
        <dbReference type="Google" id="ProtNLM"/>
    </source>
</evidence>
<keyword evidence="4" id="KW-1185">Reference proteome</keyword>